<reference evidence="2" key="1">
    <citation type="submission" date="2014-03" db="EMBL/GenBank/DDBJ databases">
        <authorList>
            <person name="Casaregola S."/>
        </authorList>
    </citation>
    <scope>NUCLEOTIDE SEQUENCE [LARGE SCALE GENOMIC DNA]</scope>
    <source>
        <strain evidence="2">CLIB 918</strain>
    </source>
</reference>
<dbReference type="EMBL" id="CCBN010000010">
    <property type="protein sequence ID" value="CDO55222.1"/>
    <property type="molecule type" value="Genomic_DNA"/>
</dbReference>
<feature type="transmembrane region" description="Helical" evidence="1">
    <location>
        <begin position="204"/>
        <end position="231"/>
    </location>
</feature>
<keyword evidence="1" id="KW-1133">Transmembrane helix</keyword>
<organism evidence="2 3">
    <name type="scientific">Geotrichum candidum</name>
    <name type="common">Oospora lactis</name>
    <name type="synonym">Dipodascus geotrichum</name>
    <dbReference type="NCBI Taxonomy" id="1173061"/>
    <lineage>
        <taxon>Eukaryota</taxon>
        <taxon>Fungi</taxon>
        <taxon>Dikarya</taxon>
        <taxon>Ascomycota</taxon>
        <taxon>Saccharomycotina</taxon>
        <taxon>Dipodascomycetes</taxon>
        <taxon>Dipodascales</taxon>
        <taxon>Dipodascaceae</taxon>
        <taxon>Geotrichum</taxon>
    </lineage>
</organism>
<sequence length="286" mass="32099">MSLRVLFITYKVTFLVHLFAIACTLTSLWLPNWIDITIPSDNPGGDHDRVIVQHVGLAEKCVGSVCKPFPLHCHPDDIFCAVWHTAAFTMWVTVVLQLASAIAYASPALVKQHSLASRQQYPYQQQPFMSDEEGDGIIEYEECLDEEEEETGYLLQSGWKIIAYFLMGTIIVQGASVATVRTLFFNSPSRFLDTESGSTPPDAVLALGLSWWLALLSCAISVLAVAILIIVGSAFNRNSSRQFQVYLTDNENETEDDEDESRDFYNYIQRSRIENLHRSSISFPTS</sequence>
<gene>
    <name evidence="2" type="ORF">BN980_GECA10s01814g</name>
</gene>
<feature type="transmembrane region" description="Helical" evidence="1">
    <location>
        <begin position="12"/>
        <end position="30"/>
    </location>
</feature>
<evidence type="ECO:0000256" key="1">
    <source>
        <dbReference type="SAM" id="Phobius"/>
    </source>
</evidence>
<comment type="caution">
    <text evidence="2">The sequence shown here is derived from an EMBL/GenBank/DDBJ whole genome shotgun (WGS) entry which is preliminary data.</text>
</comment>
<name>A0A0J9XD18_GEOCN</name>
<evidence type="ECO:0000313" key="2">
    <source>
        <dbReference type="EMBL" id="CDO55222.1"/>
    </source>
</evidence>
<protein>
    <submittedName>
        <fullName evidence="2">Uncharacterized protein</fullName>
    </submittedName>
</protein>
<dbReference type="OrthoDB" id="61370at2759"/>
<dbReference type="AlphaFoldDB" id="A0A0J9XD18"/>
<keyword evidence="3" id="KW-1185">Reference proteome</keyword>
<feature type="transmembrane region" description="Helical" evidence="1">
    <location>
        <begin position="161"/>
        <end position="184"/>
    </location>
</feature>
<keyword evidence="1" id="KW-0812">Transmembrane</keyword>
<feature type="transmembrane region" description="Helical" evidence="1">
    <location>
        <begin position="88"/>
        <end position="110"/>
    </location>
</feature>
<dbReference type="Proteomes" id="UP000242525">
    <property type="component" value="Unassembled WGS sequence"/>
</dbReference>
<evidence type="ECO:0000313" key="3">
    <source>
        <dbReference type="Proteomes" id="UP000242525"/>
    </source>
</evidence>
<keyword evidence="1" id="KW-0472">Membrane</keyword>
<accession>A0A0J9XD18</accession>
<dbReference type="PROSITE" id="PS51257">
    <property type="entry name" value="PROKAR_LIPOPROTEIN"/>
    <property type="match status" value="1"/>
</dbReference>
<proteinExistence type="predicted"/>